<evidence type="ECO:0000256" key="7">
    <source>
        <dbReference type="ARBA" id="ARBA00023136"/>
    </source>
</evidence>
<dbReference type="Pfam" id="PF00231">
    <property type="entry name" value="ATP-synt"/>
    <property type="match status" value="1"/>
</dbReference>
<keyword evidence="12" id="KW-1185">Reference proteome</keyword>
<proteinExistence type="inferred from homology"/>
<evidence type="ECO:0000256" key="1">
    <source>
        <dbReference type="ARBA" id="ARBA00003456"/>
    </source>
</evidence>
<evidence type="ECO:0000256" key="9">
    <source>
        <dbReference type="ARBA" id="ARBA00023310"/>
    </source>
</evidence>
<keyword evidence="5" id="KW-0375">Hydrogen ion transport</keyword>
<keyword evidence="8" id="KW-0139">CF(1)</keyword>
<comment type="caution">
    <text evidence="11">The sequence shown here is derived from an EMBL/GenBank/DDBJ whole genome shotgun (WGS) entry which is preliminary data.</text>
</comment>
<dbReference type="EMBL" id="LMTZ01000012">
    <property type="protein sequence ID" value="KST69865.1"/>
    <property type="molecule type" value="Genomic_DNA"/>
</dbReference>
<keyword evidence="4" id="KW-0813">Transport</keyword>
<accession>A0A0V7ZZC0</accession>
<comment type="function">
    <text evidence="1">Produces ATP from ADP in the presence of a proton gradient across the membrane. The gamma chain is believed to be important in regulating ATPase activity and the flow of protons through the CF(0) complex.</text>
</comment>
<reference evidence="11 12" key="1">
    <citation type="journal article" date="2015" name="Genome Announc.">
        <title>Draft Genome of the Euendolithic (true boring) Cyanobacterium Mastigocoleus testarum strain BC008.</title>
        <authorList>
            <person name="Guida B.S."/>
            <person name="Garcia-Pichel F."/>
        </authorList>
    </citation>
    <scope>NUCLEOTIDE SEQUENCE [LARGE SCALE GENOMIC DNA]</scope>
    <source>
        <strain evidence="11 12">BC008</strain>
    </source>
</reference>
<dbReference type="Gene3D" id="1.10.287.80">
    <property type="entry name" value="ATP synthase, gamma subunit, helix hairpin domain"/>
    <property type="match status" value="1"/>
</dbReference>
<gene>
    <name evidence="11" type="ORF">BC008_05360</name>
</gene>
<keyword evidence="9" id="KW-0066">ATP synthesis</keyword>
<dbReference type="PANTHER" id="PTHR11693">
    <property type="entry name" value="ATP SYNTHASE GAMMA CHAIN"/>
    <property type="match status" value="1"/>
</dbReference>
<feature type="coiled-coil region" evidence="10">
    <location>
        <begin position="270"/>
        <end position="297"/>
    </location>
</feature>
<evidence type="ECO:0000313" key="12">
    <source>
        <dbReference type="Proteomes" id="UP000053372"/>
    </source>
</evidence>
<name>A0A0V7ZZC0_9CYAN</name>
<dbReference type="CDD" id="cd12151">
    <property type="entry name" value="F1-ATPase_gamma"/>
    <property type="match status" value="1"/>
</dbReference>
<dbReference type="SUPFAM" id="SSF52943">
    <property type="entry name" value="ATP synthase (F1-ATPase), gamma subunit"/>
    <property type="match status" value="1"/>
</dbReference>
<organism evidence="11 12">
    <name type="scientific">Mastigocoleus testarum BC008</name>
    <dbReference type="NCBI Taxonomy" id="371196"/>
    <lineage>
        <taxon>Bacteria</taxon>
        <taxon>Bacillati</taxon>
        <taxon>Cyanobacteriota</taxon>
        <taxon>Cyanophyceae</taxon>
        <taxon>Nostocales</taxon>
        <taxon>Hapalosiphonaceae</taxon>
        <taxon>Mastigocoleus</taxon>
    </lineage>
</organism>
<evidence type="ECO:0000256" key="3">
    <source>
        <dbReference type="ARBA" id="ARBA00007681"/>
    </source>
</evidence>
<evidence type="ECO:0000313" key="11">
    <source>
        <dbReference type="EMBL" id="KST69865.1"/>
    </source>
</evidence>
<evidence type="ECO:0000256" key="10">
    <source>
        <dbReference type="SAM" id="Coils"/>
    </source>
</evidence>
<dbReference type="InterPro" id="IPR035968">
    <property type="entry name" value="ATP_synth_F1_ATPase_gsu"/>
</dbReference>
<dbReference type="Gene3D" id="3.40.1380.10">
    <property type="match status" value="1"/>
</dbReference>
<evidence type="ECO:0000256" key="5">
    <source>
        <dbReference type="ARBA" id="ARBA00022781"/>
    </source>
</evidence>
<dbReference type="PRINTS" id="PR00126">
    <property type="entry name" value="ATPASEGAMMA"/>
</dbReference>
<evidence type="ECO:0000256" key="6">
    <source>
        <dbReference type="ARBA" id="ARBA00023065"/>
    </source>
</evidence>
<dbReference type="InterPro" id="IPR017709">
    <property type="entry name" value="Alt_ATP_synth_F1_gsu"/>
</dbReference>
<comment type="similarity">
    <text evidence="3">Belongs to the ATPase gamma chain family.</text>
</comment>
<dbReference type="AlphaFoldDB" id="A0A0V7ZZC0"/>
<keyword evidence="7" id="KW-0472">Membrane</keyword>
<evidence type="ECO:0000256" key="4">
    <source>
        <dbReference type="ARBA" id="ARBA00022448"/>
    </source>
</evidence>
<dbReference type="GO" id="GO:0045259">
    <property type="term" value="C:proton-transporting ATP synthase complex"/>
    <property type="evidence" value="ECO:0007669"/>
    <property type="project" value="UniProtKB-KW"/>
</dbReference>
<dbReference type="GO" id="GO:0046933">
    <property type="term" value="F:proton-transporting ATP synthase activity, rotational mechanism"/>
    <property type="evidence" value="ECO:0007669"/>
    <property type="project" value="InterPro"/>
</dbReference>
<evidence type="ECO:0000256" key="8">
    <source>
        <dbReference type="ARBA" id="ARBA00023196"/>
    </source>
</evidence>
<sequence>MQSLEALTAQIDSIKDLQSVVKTMKALAIVSIRQYETAVTALADYNRTVEMGLQILLRHRYFSEEPVMLPSDVTDHQSNRKVGVVILGSDHGLCGQFNEQIVSYALKQLKELQIEPEKCAIAAVGARLIPYLEAAKQRVDTQFSLPNSVVGITSMVQEILLMVESWRFPQEDKLTSSYDVDSMVLPVDKIILFYNKSFSAVSYRPQNLQLLPMNAQWLQSLEQKPWYSEGLPMFTMDWNELFSSVIRQYLFVSLYRAFAESLASENASRVASMQAAQKNIEERLTELNSEYRHQRQSSITSELLDIVSGFEALNQDT</sequence>
<dbReference type="PANTHER" id="PTHR11693:SF22">
    <property type="entry name" value="ATP SYNTHASE SUBUNIT GAMMA, MITOCHONDRIAL"/>
    <property type="match status" value="1"/>
</dbReference>
<dbReference type="Proteomes" id="UP000053372">
    <property type="component" value="Unassembled WGS sequence"/>
</dbReference>
<dbReference type="RefSeq" id="WP_027842632.1">
    <property type="nucleotide sequence ID" value="NZ_LMTZ01000012.1"/>
</dbReference>
<dbReference type="NCBIfam" id="TIGR03323">
    <property type="entry name" value="alt_F1F0_F1_gam"/>
    <property type="match status" value="1"/>
</dbReference>
<protein>
    <submittedName>
        <fullName evidence="11">ATP synthase subunit gamma</fullName>
    </submittedName>
</protein>
<keyword evidence="6" id="KW-0406">Ion transport</keyword>
<comment type="subcellular location">
    <subcellularLocation>
        <location evidence="2">Membrane</location>
        <topology evidence="2">Peripheral membrane protein</topology>
    </subcellularLocation>
</comment>
<keyword evidence="10" id="KW-0175">Coiled coil</keyword>
<dbReference type="InterPro" id="IPR000131">
    <property type="entry name" value="ATP_synth_F1_gsu"/>
</dbReference>
<dbReference type="OrthoDB" id="9812769at2"/>
<evidence type="ECO:0000256" key="2">
    <source>
        <dbReference type="ARBA" id="ARBA00004170"/>
    </source>
</evidence>